<organism evidence="1 2">
    <name type="scientific">Arthrobacter stackebrandtii</name>
    <dbReference type="NCBI Taxonomy" id="272161"/>
    <lineage>
        <taxon>Bacteria</taxon>
        <taxon>Bacillati</taxon>
        <taxon>Actinomycetota</taxon>
        <taxon>Actinomycetes</taxon>
        <taxon>Micrococcales</taxon>
        <taxon>Micrococcaceae</taxon>
        <taxon>Arthrobacter</taxon>
    </lineage>
</organism>
<reference evidence="1 2" key="1">
    <citation type="submission" date="2021-03" db="EMBL/GenBank/DDBJ databases">
        <title>Sequencing the genomes of 1000 actinobacteria strains.</title>
        <authorList>
            <person name="Klenk H.-P."/>
        </authorList>
    </citation>
    <scope>NUCLEOTIDE SEQUENCE [LARGE SCALE GENOMIC DNA]</scope>
    <source>
        <strain evidence="1 2">DSM 16005</strain>
    </source>
</reference>
<proteinExistence type="predicted"/>
<sequence length="47" mass="5709">MTQESSYPGRLSAVKRVFFSPVDQQKFDRMRERTQQDIMRVDLFNIR</sequence>
<name>A0ABS4YXM7_9MICC</name>
<accession>A0ABS4YXM7</accession>
<keyword evidence="2" id="KW-1185">Reference proteome</keyword>
<gene>
    <name evidence="1" type="ORF">JOF48_001552</name>
</gene>
<comment type="caution">
    <text evidence="1">The sequence shown here is derived from an EMBL/GenBank/DDBJ whole genome shotgun (WGS) entry which is preliminary data.</text>
</comment>
<dbReference type="Proteomes" id="UP000711614">
    <property type="component" value="Unassembled WGS sequence"/>
</dbReference>
<dbReference type="RefSeq" id="WP_209679227.1">
    <property type="nucleotide sequence ID" value="NZ_JAGIOI010000001.1"/>
</dbReference>
<protein>
    <submittedName>
        <fullName evidence="1">Uncharacterized protein</fullName>
    </submittedName>
</protein>
<evidence type="ECO:0000313" key="1">
    <source>
        <dbReference type="EMBL" id="MBP2412753.1"/>
    </source>
</evidence>
<dbReference type="EMBL" id="JAGIOI010000001">
    <property type="protein sequence ID" value="MBP2412753.1"/>
    <property type="molecule type" value="Genomic_DNA"/>
</dbReference>
<evidence type="ECO:0000313" key="2">
    <source>
        <dbReference type="Proteomes" id="UP000711614"/>
    </source>
</evidence>